<gene>
    <name evidence="7" type="ORF">P0O15_11675</name>
</gene>
<evidence type="ECO:0000313" key="7">
    <source>
        <dbReference type="EMBL" id="MDF0591815.1"/>
    </source>
</evidence>
<dbReference type="CDD" id="cd01335">
    <property type="entry name" value="Radical_SAM"/>
    <property type="match status" value="1"/>
</dbReference>
<dbReference type="InterPro" id="IPR058240">
    <property type="entry name" value="rSAM_sf"/>
</dbReference>
<evidence type="ECO:0000256" key="3">
    <source>
        <dbReference type="ARBA" id="ARBA00022723"/>
    </source>
</evidence>
<keyword evidence="3" id="KW-0479">Metal-binding</keyword>
<evidence type="ECO:0000256" key="2">
    <source>
        <dbReference type="ARBA" id="ARBA00022691"/>
    </source>
</evidence>
<dbReference type="RefSeq" id="WP_316967540.1">
    <property type="nucleotide sequence ID" value="NZ_JARFPK010000067.1"/>
</dbReference>
<keyword evidence="8" id="KW-1185">Reference proteome</keyword>
<dbReference type="SFLD" id="SFLDS00029">
    <property type="entry name" value="Radical_SAM"/>
    <property type="match status" value="1"/>
</dbReference>
<comment type="caution">
    <text evidence="7">The sequence shown here is derived from an EMBL/GenBank/DDBJ whole genome shotgun (WGS) entry which is preliminary data.</text>
</comment>
<evidence type="ECO:0000256" key="4">
    <source>
        <dbReference type="ARBA" id="ARBA00023004"/>
    </source>
</evidence>
<keyword evidence="5" id="KW-0411">Iron-sulfur</keyword>
<name>A0ABT5XAS1_9EURY</name>
<dbReference type="SUPFAM" id="SSF102114">
    <property type="entry name" value="Radical SAM enzymes"/>
    <property type="match status" value="1"/>
</dbReference>
<dbReference type="InterPro" id="IPR006638">
    <property type="entry name" value="Elp3/MiaA/NifB-like_rSAM"/>
</dbReference>
<dbReference type="InterPro" id="IPR051198">
    <property type="entry name" value="BchE-like"/>
</dbReference>
<evidence type="ECO:0000256" key="5">
    <source>
        <dbReference type="ARBA" id="ARBA00023014"/>
    </source>
</evidence>
<sequence>MEINDHEVLESIYPGGRAEAAPPAPPRVLFTTAYRNPGEGYDYIGANSRSRWFRFRWPRDQSFGLRFLQQNVPELDISEFPTFERYKERLAEGWDVVGISFYISETEEALAMAEAARASGAVGEVWAGNYGALTPAVEEKFDRVFVGYAEDQVAAYFGRKVDEIVHPPLIEHLAAPFGLKLNIYGALFTIRGCAVGCKFCQATSFCSRPKPLPLESIERVLSYYRDHGIKVVVIEDESFGADRRHADRVAELLDEYGMVWGCMARADYLIDKIDEWAEMRRRPSRGLGGKNPVRGFAGAAIGIENFHQEVLDSVAKREGAGEILETIEKLKSYGLGAVGYYMIGFPTDTAASIREDVERLASLKLDLTQICVLTPLPRTKLWEEVVGRYGISDSDYHHFDGKHLVWNHPNISPGEMEILLDWSMRRVNPRTAPLRSSARIWRKAYREAGVAGIGVLLSCLIRANRFDYGAGPRMLDLERPQKRV</sequence>
<proteinExistence type="predicted"/>
<evidence type="ECO:0000259" key="6">
    <source>
        <dbReference type="PROSITE" id="PS51918"/>
    </source>
</evidence>
<protein>
    <submittedName>
        <fullName evidence="7">Radical SAM protein</fullName>
    </submittedName>
</protein>
<evidence type="ECO:0000313" key="8">
    <source>
        <dbReference type="Proteomes" id="UP001220010"/>
    </source>
</evidence>
<dbReference type="PANTHER" id="PTHR43409:SF7">
    <property type="entry name" value="BLL1977 PROTEIN"/>
    <property type="match status" value="1"/>
</dbReference>
<dbReference type="PROSITE" id="PS51918">
    <property type="entry name" value="RADICAL_SAM"/>
    <property type="match status" value="1"/>
</dbReference>
<accession>A0ABT5XAS1</accession>
<comment type="cofactor">
    <cofactor evidence="1">
        <name>[4Fe-4S] cluster</name>
        <dbReference type="ChEBI" id="CHEBI:49883"/>
    </cofactor>
</comment>
<dbReference type="SMART" id="SM00729">
    <property type="entry name" value="Elp3"/>
    <property type="match status" value="1"/>
</dbReference>
<keyword evidence="2" id="KW-0949">S-adenosyl-L-methionine</keyword>
<dbReference type="Proteomes" id="UP001220010">
    <property type="component" value="Unassembled WGS sequence"/>
</dbReference>
<dbReference type="InterPro" id="IPR023404">
    <property type="entry name" value="rSAM_horseshoe"/>
</dbReference>
<dbReference type="SFLD" id="SFLDG01082">
    <property type="entry name" value="B12-binding_domain_containing"/>
    <property type="match status" value="1"/>
</dbReference>
<evidence type="ECO:0000256" key="1">
    <source>
        <dbReference type="ARBA" id="ARBA00001966"/>
    </source>
</evidence>
<dbReference type="InterPro" id="IPR007197">
    <property type="entry name" value="rSAM"/>
</dbReference>
<dbReference type="Pfam" id="PF04055">
    <property type="entry name" value="Radical_SAM"/>
    <property type="match status" value="1"/>
</dbReference>
<feature type="domain" description="Radical SAM core" evidence="6">
    <location>
        <begin position="177"/>
        <end position="409"/>
    </location>
</feature>
<dbReference type="EMBL" id="JARFPK010000067">
    <property type="protein sequence ID" value="MDF0591815.1"/>
    <property type="molecule type" value="Genomic_DNA"/>
</dbReference>
<reference evidence="7 8" key="1">
    <citation type="submission" date="2023-03" db="EMBL/GenBank/DDBJ databases">
        <title>WGS of Methanotrichaceae archaeon Mx.</title>
        <authorList>
            <person name="Sorokin D.Y."/>
            <person name="Merkel A.Y."/>
        </authorList>
    </citation>
    <scope>NUCLEOTIDE SEQUENCE [LARGE SCALE GENOMIC DNA]</scope>
    <source>
        <strain evidence="7 8">Mx</strain>
    </source>
</reference>
<dbReference type="PANTHER" id="PTHR43409">
    <property type="entry name" value="ANAEROBIC MAGNESIUM-PROTOPORPHYRIN IX MONOMETHYL ESTER CYCLASE-RELATED"/>
    <property type="match status" value="1"/>
</dbReference>
<keyword evidence="4" id="KW-0408">Iron</keyword>
<organism evidence="7 8">
    <name type="scientific">Candidatus Methanocrinis natronophilus</name>
    <dbReference type="NCBI Taxonomy" id="3033396"/>
    <lineage>
        <taxon>Archaea</taxon>
        <taxon>Methanobacteriati</taxon>
        <taxon>Methanobacteriota</taxon>
        <taxon>Stenosarchaea group</taxon>
        <taxon>Methanomicrobia</taxon>
        <taxon>Methanotrichales</taxon>
        <taxon>Methanotrichaceae</taxon>
        <taxon>Methanocrinis</taxon>
    </lineage>
</organism>
<dbReference type="Gene3D" id="3.80.30.20">
    <property type="entry name" value="tm_1862 like domain"/>
    <property type="match status" value="1"/>
</dbReference>